<evidence type="ECO:0000256" key="5">
    <source>
        <dbReference type="ARBA" id="ARBA00022989"/>
    </source>
</evidence>
<dbReference type="InterPro" id="IPR002010">
    <property type="entry name" value="T3SS_IM_R"/>
</dbReference>
<dbReference type="GO" id="GO:0005886">
    <property type="term" value="C:plasma membrane"/>
    <property type="evidence" value="ECO:0007669"/>
    <property type="project" value="UniProtKB-SubCell"/>
</dbReference>
<name>A0A2M7G050_9BACT</name>
<organism evidence="9 10">
    <name type="scientific">bacterium (Candidatus Blackallbacteria) CG17_big_fil_post_rev_8_21_14_2_50_48_46</name>
    <dbReference type="NCBI Taxonomy" id="2014261"/>
    <lineage>
        <taxon>Bacteria</taxon>
        <taxon>Candidatus Blackallbacteria</taxon>
    </lineage>
</organism>
<dbReference type="PANTHER" id="PTHR30065">
    <property type="entry name" value="FLAGELLAR BIOSYNTHETIC PROTEIN FLIR"/>
    <property type="match status" value="1"/>
</dbReference>
<evidence type="ECO:0000256" key="6">
    <source>
        <dbReference type="ARBA" id="ARBA00023136"/>
    </source>
</evidence>
<evidence type="ECO:0000313" key="9">
    <source>
        <dbReference type="EMBL" id="PIW14559.1"/>
    </source>
</evidence>
<feature type="compositionally biased region" description="Low complexity" evidence="7">
    <location>
        <begin position="305"/>
        <end position="321"/>
    </location>
</feature>
<feature type="transmembrane region" description="Helical" evidence="8">
    <location>
        <begin position="39"/>
        <end position="56"/>
    </location>
</feature>
<keyword evidence="3" id="KW-1003">Cell membrane</keyword>
<evidence type="ECO:0000256" key="3">
    <source>
        <dbReference type="ARBA" id="ARBA00022475"/>
    </source>
</evidence>
<keyword evidence="4 8" id="KW-0812">Transmembrane</keyword>
<keyword evidence="6 8" id="KW-0472">Membrane</keyword>
<dbReference type="GO" id="GO:0006605">
    <property type="term" value="P:protein targeting"/>
    <property type="evidence" value="ECO:0007669"/>
    <property type="project" value="InterPro"/>
</dbReference>
<dbReference type="AlphaFoldDB" id="A0A2M7G050"/>
<evidence type="ECO:0000256" key="1">
    <source>
        <dbReference type="ARBA" id="ARBA00004651"/>
    </source>
</evidence>
<feature type="transmembrane region" description="Helical" evidence="8">
    <location>
        <begin position="12"/>
        <end position="33"/>
    </location>
</feature>
<comment type="similarity">
    <text evidence="2">Belongs to the FliR/MopE/SpaR family.</text>
</comment>
<keyword evidence="5 8" id="KW-1133">Transmembrane helix</keyword>
<dbReference type="PANTHER" id="PTHR30065:SF1">
    <property type="entry name" value="SURFACE PRESENTATION OF ANTIGENS PROTEIN SPAR"/>
    <property type="match status" value="1"/>
</dbReference>
<evidence type="ECO:0000256" key="7">
    <source>
        <dbReference type="SAM" id="MobiDB-lite"/>
    </source>
</evidence>
<proteinExistence type="inferred from homology"/>
<evidence type="ECO:0000256" key="4">
    <source>
        <dbReference type="ARBA" id="ARBA00022692"/>
    </source>
</evidence>
<evidence type="ECO:0000256" key="2">
    <source>
        <dbReference type="ARBA" id="ARBA00009772"/>
    </source>
</evidence>
<evidence type="ECO:0008006" key="11">
    <source>
        <dbReference type="Google" id="ProtNLM"/>
    </source>
</evidence>
<dbReference type="Pfam" id="PF01311">
    <property type="entry name" value="Bac_export_1"/>
    <property type="match status" value="1"/>
</dbReference>
<dbReference type="Proteomes" id="UP000231019">
    <property type="component" value="Unassembled WGS sequence"/>
</dbReference>
<feature type="transmembrane region" description="Helical" evidence="8">
    <location>
        <begin position="181"/>
        <end position="205"/>
    </location>
</feature>
<feature type="region of interest" description="Disordered" evidence="7">
    <location>
        <begin position="288"/>
        <end position="321"/>
    </location>
</feature>
<accession>A0A2M7G050</accession>
<dbReference type="EMBL" id="PFFQ01000059">
    <property type="protein sequence ID" value="PIW14559.1"/>
    <property type="molecule type" value="Genomic_DNA"/>
</dbReference>
<feature type="transmembrane region" description="Helical" evidence="8">
    <location>
        <begin position="129"/>
        <end position="148"/>
    </location>
</feature>
<evidence type="ECO:0000313" key="10">
    <source>
        <dbReference type="Proteomes" id="UP000231019"/>
    </source>
</evidence>
<comment type="subcellular location">
    <subcellularLocation>
        <location evidence="1">Cell membrane</location>
        <topology evidence="1">Multi-pass membrane protein</topology>
    </subcellularLocation>
</comment>
<reference evidence="9 10" key="1">
    <citation type="submission" date="2017-09" db="EMBL/GenBank/DDBJ databases">
        <title>Depth-based differentiation of microbial function through sediment-hosted aquifers and enrichment of novel symbionts in the deep terrestrial subsurface.</title>
        <authorList>
            <person name="Probst A.J."/>
            <person name="Ladd B."/>
            <person name="Jarett J.K."/>
            <person name="Geller-Mcgrath D.E."/>
            <person name="Sieber C.M."/>
            <person name="Emerson J.B."/>
            <person name="Anantharaman K."/>
            <person name="Thomas B.C."/>
            <person name="Malmstrom R."/>
            <person name="Stieglmeier M."/>
            <person name="Klingl A."/>
            <person name="Woyke T."/>
            <person name="Ryan C.M."/>
            <person name="Banfield J.F."/>
        </authorList>
    </citation>
    <scope>NUCLEOTIDE SEQUENCE [LARGE SCALE GENOMIC DNA]</scope>
    <source>
        <strain evidence="9">CG17_big_fil_post_rev_8_21_14_2_50_48_46</strain>
    </source>
</reference>
<protein>
    <recommendedName>
        <fullName evidence="11">Flagellar biosynthetic protein FliR</fullName>
    </recommendedName>
</protein>
<feature type="transmembrane region" description="Helical" evidence="8">
    <location>
        <begin position="225"/>
        <end position="242"/>
    </location>
</feature>
<gene>
    <name evidence="9" type="ORF">COW36_21205</name>
</gene>
<evidence type="ECO:0000256" key="8">
    <source>
        <dbReference type="SAM" id="Phobius"/>
    </source>
</evidence>
<sequence length="321" mass="35072">MEIIVFALEKHVPIFMLVVARTLALTLQTPYLGSATVPGMARVAIALSLAFFYLLGTPNLPAEIPTQFFPYILLMIREFLVGILFGFTANIILVAIQAGGEIIDVQIGLSMVMQFNPQTKQQSTIIGKFMYQLGTIVLISSYAHLFLLKAFFKTFEILPIGTFDFGTGIALRKLVDITSQIFTVGVQIALPIIVVVFVVDFGLGMMNRVAPQINILELNFAMKPTTGMLLITVIFATLVSVMQDFSYRMAVNAQGSITAVAEGVRWQQMNENNRHKAMLENLGVPPGFPLLKSPGDSDEPFEPAAPVQGTQGTQPTQTAPP</sequence>
<dbReference type="PRINTS" id="PR00953">
    <property type="entry name" value="TYPE3IMRPROT"/>
</dbReference>
<feature type="transmembrane region" description="Helical" evidence="8">
    <location>
        <begin position="68"/>
        <end position="96"/>
    </location>
</feature>
<comment type="caution">
    <text evidence="9">The sequence shown here is derived from an EMBL/GenBank/DDBJ whole genome shotgun (WGS) entry which is preliminary data.</text>
</comment>